<dbReference type="Gene3D" id="1.10.287.90">
    <property type="match status" value="1"/>
</dbReference>
<protein>
    <recommendedName>
        <fullName evidence="3 16">Cytochrome c oxidase subunit 2</fullName>
    </recommendedName>
</protein>
<keyword evidence="9" id="KW-0460">Magnesium</keyword>
<evidence type="ECO:0000259" key="19">
    <source>
        <dbReference type="PROSITE" id="PS50999"/>
    </source>
</evidence>
<dbReference type="PRINTS" id="PR01166">
    <property type="entry name" value="CYCOXIDASEII"/>
</dbReference>
<comment type="subcellular location">
    <subcellularLocation>
        <location evidence="1 16">Mitochondrion inner membrane</location>
        <topology evidence="1 16">Multi-pass membrane protein</topology>
    </subcellularLocation>
</comment>
<dbReference type="Pfam" id="PF00116">
    <property type="entry name" value="COX2"/>
    <property type="match status" value="1"/>
</dbReference>
<comment type="cofactor">
    <cofactor evidence="16">
        <name>Cu cation</name>
        <dbReference type="ChEBI" id="CHEBI:23378"/>
    </cofactor>
    <text evidence="16">Binds a copper A center.</text>
</comment>
<feature type="domain" description="Cytochrome oxidase subunit II copper A binding" evidence="18">
    <location>
        <begin position="92"/>
        <end position="225"/>
    </location>
</feature>
<keyword evidence="10" id="KW-1278">Translocase</keyword>
<dbReference type="GeneID" id="68206828"/>
<dbReference type="SUPFAM" id="SSF49503">
    <property type="entry name" value="Cupredoxins"/>
    <property type="match status" value="1"/>
</dbReference>
<evidence type="ECO:0000256" key="15">
    <source>
        <dbReference type="ARBA" id="ARBA00049512"/>
    </source>
</evidence>
<dbReference type="InterPro" id="IPR045187">
    <property type="entry name" value="CcO_II"/>
</dbReference>
<dbReference type="PROSITE" id="PS50857">
    <property type="entry name" value="COX2_CUA"/>
    <property type="match status" value="1"/>
</dbReference>
<dbReference type="CDD" id="cd13912">
    <property type="entry name" value="CcO_II_C"/>
    <property type="match status" value="1"/>
</dbReference>
<dbReference type="GO" id="GO:0005743">
    <property type="term" value="C:mitochondrial inner membrane"/>
    <property type="evidence" value="ECO:0007669"/>
    <property type="project" value="UniProtKB-SubCell"/>
</dbReference>
<feature type="domain" description="Cytochrome oxidase subunit II transmembrane region profile" evidence="19">
    <location>
        <begin position="1"/>
        <end position="91"/>
    </location>
</feature>
<dbReference type="Gene3D" id="2.60.40.420">
    <property type="entry name" value="Cupredoxins - blue copper proteins"/>
    <property type="match status" value="1"/>
</dbReference>
<dbReference type="GO" id="GO:0042773">
    <property type="term" value="P:ATP synthesis coupled electron transport"/>
    <property type="evidence" value="ECO:0007669"/>
    <property type="project" value="TreeGrafter"/>
</dbReference>
<keyword evidence="16 20" id="KW-0496">Mitochondrion</keyword>
<name>A0A8E5JZE2_9ECHN</name>
<evidence type="ECO:0000256" key="11">
    <source>
        <dbReference type="ARBA" id="ARBA00022982"/>
    </source>
</evidence>
<evidence type="ECO:0000256" key="3">
    <source>
        <dbReference type="ARBA" id="ARBA00015946"/>
    </source>
</evidence>
<evidence type="ECO:0000256" key="10">
    <source>
        <dbReference type="ARBA" id="ARBA00022967"/>
    </source>
</evidence>
<dbReference type="GO" id="GO:0004129">
    <property type="term" value="F:cytochrome-c oxidase activity"/>
    <property type="evidence" value="ECO:0007669"/>
    <property type="project" value="UniProtKB-EC"/>
</dbReference>
<evidence type="ECO:0000256" key="6">
    <source>
        <dbReference type="ARBA" id="ARBA00022692"/>
    </source>
</evidence>
<feature type="transmembrane region" description="Helical" evidence="17">
    <location>
        <begin position="60"/>
        <end position="81"/>
    </location>
</feature>
<dbReference type="PANTHER" id="PTHR22888">
    <property type="entry name" value="CYTOCHROME C OXIDASE, SUBUNIT II"/>
    <property type="match status" value="1"/>
</dbReference>
<comment type="function">
    <text evidence="16">Component of the cytochrome c oxidase, the last enzyme in the mitochondrial electron transport chain which drives oxidative phosphorylation. The respiratory chain contains 3 multisubunit complexes succinate dehydrogenase (complex II, CII), ubiquinol-cytochrome c oxidoreductase (cytochrome b-c1 complex, complex III, CIII) and cytochrome c oxidase (complex IV, CIV), that cooperate to transfer electrons derived from NADH and succinate to molecular oxygen, creating an electrochemical gradient over the inner membrane that drives transmembrane transport and the ATP synthase. Cytochrome c oxidase is the component of the respiratory chain that catalyzes the reduction of oxygen to water. Electrons originating from reduced cytochrome c in the intermembrane space (IMS) are transferred via the dinuclear copper A center (CU(A)) of subunit 2 and heme A of subunit 1 to the active site in subunit 1, a binuclear center (BNC) formed by heme A3 and copper B (CU(B)). The BNC reduces molecular oxygen to 2 water molecules using 4 electrons from cytochrome c in the IMS and 4 protons from the mitochondrial matrix.</text>
</comment>
<evidence type="ECO:0000256" key="14">
    <source>
        <dbReference type="ARBA" id="ARBA00023136"/>
    </source>
</evidence>
<dbReference type="InterPro" id="IPR036257">
    <property type="entry name" value="Cyt_c_oxidase_su2_TM_sf"/>
</dbReference>
<evidence type="ECO:0000256" key="8">
    <source>
        <dbReference type="ARBA" id="ARBA00022792"/>
    </source>
</evidence>
<keyword evidence="11 16" id="KW-0249">Electron transport</keyword>
<evidence type="ECO:0000259" key="18">
    <source>
        <dbReference type="PROSITE" id="PS50857"/>
    </source>
</evidence>
<evidence type="ECO:0000256" key="7">
    <source>
        <dbReference type="ARBA" id="ARBA00022723"/>
    </source>
</evidence>
<keyword evidence="13 16" id="KW-0186">Copper</keyword>
<comment type="similarity">
    <text evidence="2 16">Belongs to the cytochrome c oxidase subunit 2 family.</text>
</comment>
<evidence type="ECO:0000256" key="4">
    <source>
        <dbReference type="ARBA" id="ARBA00022448"/>
    </source>
</evidence>
<sequence>MSTWAQFGLQDVASPFASELIHFHDFVLVIMTIILVIVVYSLICAVVNTNTNLHLLQGQVVETIWTIVPMFMLILIGYPSLQVLYTLEEVKEVHWTVKVIGHQWYWSYEFGDYYKFMFDSFMVPTNELEEGLPRLLEVDNRLVLPFHQIIRVLVSSSDVIHSWAVPSLGVKMDAVPGRINQLFTFITRPGIYYGQCSEICGANHSFMPIVLEAVSFNDFCSWCVACDSSFNED</sequence>
<keyword evidence="7 16" id="KW-0479">Metal-binding</keyword>
<reference evidence="20" key="1">
    <citation type="submission" date="2020-12" db="EMBL/GenBank/DDBJ databases">
        <authorList>
            <person name="Sun S.E."/>
            <person name="Sha Z."/>
            <person name="Xiao N."/>
        </authorList>
    </citation>
    <scope>NUCLEOTIDE SEQUENCE</scope>
</reference>
<dbReference type="EMBL" id="MW357261">
    <property type="protein sequence ID" value="QVD42789.1"/>
    <property type="molecule type" value="Genomic_DNA"/>
</dbReference>
<dbReference type="NCBIfam" id="TIGR02866">
    <property type="entry name" value="CoxB"/>
    <property type="match status" value="1"/>
</dbReference>
<dbReference type="PANTHER" id="PTHR22888:SF9">
    <property type="entry name" value="CYTOCHROME C OXIDASE SUBUNIT 2"/>
    <property type="match status" value="1"/>
</dbReference>
<dbReference type="RefSeq" id="YP_010181239.1">
    <property type="nucleotide sequence ID" value="NC_058250.1"/>
</dbReference>
<evidence type="ECO:0000256" key="13">
    <source>
        <dbReference type="ARBA" id="ARBA00023008"/>
    </source>
</evidence>
<dbReference type="FunFam" id="2.60.40.420:FF:000001">
    <property type="entry name" value="Cytochrome c oxidase subunit 2"/>
    <property type="match status" value="1"/>
</dbReference>
<dbReference type="PROSITE" id="PS00078">
    <property type="entry name" value="COX2"/>
    <property type="match status" value="1"/>
</dbReference>
<dbReference type="InterPro" id="IPR014222">
    <property type="entry name" value="Cyt_c_oxidase_su2"/>
</dbReference>
<dbReference type="InterPro" id="IPR002429">
    <property type="entry name" value="CcO_II-like_C"/>
</dbReference>
<keyword evidence="5 16" id="KW-0679">Respiratory chain</keyword>
<geneLocation type="mitochondrion" evidence="20"/>
<evidence type="ECO:0000256" key="12">
    <source>
        <dbReference type="ARBA" id="ARBA00022989"/>
    </source>
</evidence>
<dbReference type="SUPFAM" id="SSF81464">
    <property type="entry name" value="Cytochrome c oxidase subunit II-like, transmembrane region"/>
    <property type="match status" value="1"/>
</dbReference>
<evidence type="ECO:0000256" key="17">
    <source>
        <dbReference type="SAM" id="Phobius"/>
    </source>
</evidence>
<accession>A0A8E5JZE2</accession>
<evidence type="ECO:0000256" key="9">
    <source>
        <dbReference type="ARBA" id="ARBA00022842"/>
    </source>
</evidence>
<keyword evidence="14 16" id="KW-0472">Membrane</keyword>
<organism evidence="20">
    <name type="scientific">Chiridota heheva</name>
    <dbReference type="NCBI Taxonomy" id="2743191"/>
    <lineage>
        <taxon>Eukaryota</taxon>
        <taxon>Metazoa</taxon>
        <taxon>Echinodermata</taxon>
        <taxon>Eleutherozoa</taxon>
        <taxon>Echinozoa</taxon>
        <taxon>Holothuroidea</taxon>
        <taxon>Apodacea</taxon>
        <taxon>Apodida</taxon>
        <taxon>Chiridotidae</taxon>
        <taxon>Chiridota</taxon>
    </lineage>
</organism>
<dbReference type="GO" id="GO:0005507">
    <property type="term" value="F:copper ion binding"/>
    <property type="evidence" value="ECO:0007669"/>
    <property type="project" value="InterPro"/>
</dbReference>
<evidence type="ECO:0000256" key="2">
    <source>
        <dbReference type="ARBA" id="ARBA00007866"/>
    </source>
</evidence>
<dbReference type="InterPro" id="IPR008972">
    <property type="entry name" value="Cupredoxin"/>
</dbReference>
<evidence type="ECO:0000313" key="20">
    <source>
        <dbReference type="EMBL" id="QVD42789.1"/>
    </source>
</evidence>
<feature type="transmembrane region" description="Helical" evidence="17">
    <location>
        <begin position="26"/>
        <end position="48"/>
    </location>
</feature>
<proteinExistence type="inferred from homology"/>
<keyword evidence="8 16" id="KW-0999">Mitochondrion inner membrane</keyword>
<dbReference type="InterPro" id="IPR001505">
    <property type="entry name" value="Copper_CuA"/>
</dbReference>
<keyword evidence="12 17" id="KW-1133">Transmembrane helix</keyword>
<keyword evidence="6 16" id="KW-0812">Transmembrane</keyword>
<keyword evidence="4 16" id="KW-0813">Transport</keyword>
<dbReference type="InterPro" id="IPR011759">
    <property type="entry name" value="Cyt_c_oxidase_su2_TM_dom"/>
</dbReference>
<evidence type="ECO:0000256" key="5">
    <source>
        <dbReference type="ARBA" id="ARBA00022660"/>
    </source>
</evidence>
<dbReference type="InterPro" id="IPR034210">
    <property type="entry name" value="CcO_II_C"/>
</dbReference>
<dbReference type="GO" id="GO:0016491">
    <property type="term" value="F:oxidoreductase activity"/>
    <property type="evidence" value="ECO:0007669"/>
    <property type="project" value="InterPro"/>
</dbReference>
<dbReference type="Pfam" id="PF02790">
    <property type="entry name" value="COX2_TM"/>
    <property type="match status" value="1"/>
</dbReference>
<reference evidence="20" key="2">
    <citation type="journal article" name="Comp. Biochem. Physiol. Part D Genomics Proteomics">
        <title>The first two complete mitogenomes of the order Apodida from deep-sea chemoautotrophic environments: New insights into the gene rearrangement, origin and evolution of the deep-sea sea cucumbers.</title>
        <authorList>
            <person name="Sun S."/>
            <person name="Sha Z."/>
            <person name="Xiao N."/>
        </authorList>
    </citation>
    <scope>NUCLEOTIDE SEQUENCE</scope>
</reference>
<dbReference type="PROSITE" id="PS50999">
    <property type="entry name" value="COX2_TM"/>
    <property type="match status" value="1"/>
</dbReference>
<evidence type="ECO:0000256" key="1">
    <source>
        <dbReference type="ARBA" id="ARBA00004448"/>
    </source>
</evidence>
<comment type="catalytic activity">
    <reaction evidence="15">
        <text>4 Fe(II)-[cytochrome c] + O2 + 8 H(+)(in) = 4 Fe(III)-[cytochrome c] + 2 H2O + 4 H(+)(out)</text>
        <dbReference type="Rhea" id="RHEA:11436"/>
        <dbReference type="Rhea" id="RHEA-COMP:10350"/>
        <dbReference type="Rhea" id="RHEA-COMP:14399"/>
        <dbReference type="ChEBI" id="CHEBI:15377"/>
        <dbReference type="ChEBI" id="CHEBI:15378"/>
        <dbReference type="ChEBI" id="CHEBI:15379"/>
        <dbReference type="ChEBI" id="CHEBI:29033"/>
        <dbReference type="ChEBI" id="CHEBI:29034"/>
        <dbReference type="EC" id="7.1.1.9"/>
    </reaction>
    <physiologicalReaction direction="left-to-right" evidence="15">
        <dbReference type="Rhea" id="RHEA:11437"/>
    </physiologicalReaction>
</comment>
<gene>
    <name evidence="20" type="primary">cox2</name>
</gene>
<evidence type="ECO:0000256" key="16">
    <source>
        <dbReference type="RuleBase" id="RU000457"/>
    </source>
</evidence>
<dbReference type="AlphaFoldDB" id="A0A8E5JZE2"/>